<reference evidence="1 2" key="1">
    <citation type="submission" date="2019-12" db="EMBL/GenBank/DDBJ databases">
        <title>Genome sequence of Streptomyces bambusae.</title>
        <authorList>
            <person name="Bansal K."/>
            <person name="Choksket S."/>
            <person name="Korpole S."/>
            <person name="Patil P.B."/>
        </authorList>
    </citation>
    <scope>NUCLEOTIDE SEQUENCE [LARGE SCALE GENOMIC DNA]</scope>
    <source>
        <strain evidence="1 2">SK60</strain>
    </source>
</reference>
<protein>
    <submittedName>
        <fullName evidence="1">Uncharacterized protein</fullName>
    </submittedName>
</protein>
<sequence>MKFIGAVQAVVTADEFDREPTDAELNAVEAEMPLILAQVDLLDVQIALLDRLPVSELDARRLRRARGRVLAERVALANRVIASGAPGVA</sequence>
<gene>
    <name evidence="1" type="ORF">GPJ59_23340</name>
</gene>
<proteinExistence type="predicted"/>
<evidence type="ECO:0000313" key="1">
    <source>
        <dbReference type="EMBL" id="MBW5484733.1"/>
    </source>
</evidence>
<dbReference type="RefSeq" id="WP_219669489.1">
    <property type="nucleotide sequence ID" value="NZ_WTFF01000187.1"/>
</dbReference>
<dbReference type="EMBL" id="WTFF01000187">
    <property type="protein sequence ID" value="MBW5484733.1"/>
    <property type="molecule type" value="Genomic_DNA"/>
</dbReference>
<keyword evidence="2" id="KW-1185">Reference proteome</keyword>
<evidence type="ECO:0000313" key="2">
    <source>
        <dbReference type="Proteomes" id="UP000812013"/>
    </source>
</evidence>
<dbReference type="Pfam" id="PF19801">
    <property type="entry name" value="DUF6284"/>
    <property type="match status" value="1"/>
</dbReference>
<comment type="caution">
    <text evidence="1">The sequence shown here is derived from an EMBL/GenBank/DDBJ whole genome shotgun (WGS) entry which is preliminary data.</text>
</comment>
<organism evidence="1 2">
    <name type="scientific">Streptomyces bambusae</name>
    <dbReference type="NCBI Taxonomy" id="1550616"/>
    <lineage>
        <taxon>Bacteria</taxon>
        <taxon>Bacillati</taxon>
        <taxon>Actinomycetota</taxon>
        <taxon>Actinomycetes</taxon>
        <taxon>Kitasatosporales</taxon>
        <taxon>Streptomycetaceae</taxon>
        <taxon>Streptomyces</taxon>
    </lineage>
</organism>
<dbReference type="InterPro" id="IPR046251">
    <property type="entry name" value="DUF6284"/>
</dbReference>
<dbReference type="Proteomes" id="UP000812013">
    <property type="component" value="Unassembled WGS sequence"/>
</dbReference>
<accession>A0ABS6ZAH5</accession>
<name>A0ABS6ZAH5_9ACTN</name>